<gene>
    <name evidence="1" type="ORF">UFOVP365_51</name>
</gene>
<protein>
    <submittedName>
        <fullName evidence="1">Uncharacterized protein</fullName>
    </submittedName>
</protein>
<proteinExistence type="predicted"/>
<name>A0A6J7WYM3_9CAUD</name>
<evidence type="ECO:0000313" key="1">
    <source>
        <dbReference type="EMBL" id="CAB5223106.1"/>
    </source>
</evidence>
<sequence length="93" mass="10170">MNSLAVVASLTDQPYLLSMDQIAELTDYQIWRIYGKERDDRGVPKTIPGSLAPSKRESGIVEAKAKYLSMGVALGISIDELNAAWSKKNGGRN</sequence>
<dbReference type="EMBL" id="LR798309">
    <property type="protein sequence ID" value="CAB5223106.1"/>
    <property type="molecule type" value="Genomic_DNA"/>
</dbReference>
<accession>A0A6J7WYM3</accession>
<organism evidence="1">
    <name type="scientific">uncultured Caudovirales phage</name>
    <dbReference type="NCBI Taxonomy" id="2100421"/>
    <lineage>
        <taxon>Viruses</taxon>
        <taxon>Duplodnaviria</taxon>
        <taxon>Heunggongvirae</taxon>
        <taxon>Uroviricota</taxon>
        <taxon>Caudoviricetes</taxon>
        <taxon>Peduoviridae</taxon>
        <taxon>Maltschvirus</taxon>
        <taxon>Maltschvirus maltsch</taxon>
    </lineage>
</organism>
<reference evidence="1" key="1">
    <citation type="submission" date="2020-05" db="EMBL/GenBank/DDBJ databases">
        <authorList>
            <person name="Chiriac C."/>
            <person name="Salcher M."/>
            <person name="Ghai R."/>
            <person name="Kavagutti S V."/>
        </authorList>
    </citation>
    <scope>NUCLEOTIDE SEQUENCE</scope>
</reference>